<evidence type="ECO:0000313" key="3">
    <source>
        <dbReference type="Proteomes" id="UP000019132"/>
    </source>
</evidence>
<dbReference type="EnsemblProtists" id="PYU1_T013424">
    <property type="protein sequence ID" value="PYU1_T013424"/>
    <property type="gene ID" value="PYU1_G013395"/>
</dbReference>
<protein>
    <submittedName>
        <fullName evidence="2">Uncharacterized protein</fullName>
    </submittedName>
</protein>
<sequence length="599" mass="66804">MPRDAQRLQAALTSLLTPEQNGDRSKSGAASTTSRKDGRLPDEMWRIEDEFPGGSTIASSYRSEKQLWLSREKQVIGRIARASMKGILQPTRLAILGGFSVTVLGLTTYEAHVLLDPMMASSPDALRFTCKYAVENFFASCIWETRPPELVAEALGITPESILRTFHHDLQQDAALQLHLMAVYTTRSVVGGVMIIAQLLSIVRESMLAAFAYLENVYEGKEPPLKGVQERIIRLAGDGSDVTEVSMARYGAHILPVYENPSKVRYLVALWSLNGRVPCIWQVGAGRYGYRHSWNQLEIDGSYMLRSTTGKSILCIEADATNLDRAHDLQKPTNDITLEDASQAYRMIERAASRKIQRPFRSLCVFLGDSLQLCDTGGKSFVTLRDRVRLKKEVDVLIDAKAPLLLEILKWCARFVGKRKTIVLDATPLNYAPLQLLLERNGYTVVDPLESSEYLEQEKQVSEAIAATAGANSDSDASKKPDKLPRLIYYPTTAATINAVHSVLSTGNTVDPKRCCVLINSPFGLAHLDEIADAEGERFYPICAAEIYDDYFRQVRIWTRMGHSPSVIQSELDERFAEVYDVQVEIAKLARSTTTMKKL</sequence>
<evidence type="ECO:0000313" key="2">
    <source>
        <dbReference type="EnsemblProtists" id="PYU1_T013424"/>
    </source>
</evidence>
<dbReference type="OMA" id="MYKYATH"/>
<dbReference type="AlphaFoldDB" id="K3X875"/>
<reference evidence="3" key="2">
    <citation type="submission" date="2010-04" db="EMBL/GenBank/DDBJ databases">
        <authorList>
            <person name="Buell R."/>
            <person name="Hamilton J."/>
            <person name="Hostetler J."/>
        </authorList>
    </citation>
    <scope>NUCLEOTIDE SEQUENCE [LARGE SCALE GENOMIC DNA]</scope>
    <source>
        <strain evidence="3">DAOM:BR144</strain>
    </source>
</reference>
<feature type="compositionally biased region" description="Basic and acidic residues" evidence="1">
    <location>
        <begin position="34"/>
        <end position="43"/>
    </location>
</feature>
<dbReference type="Proteomes" id="UP000019132">
    <property type="component" value="Unassembled WGS sequence"/>
</dbReference>
<dbReference type="InParanoid" id="K3X875"/>
<name>K3X875_GLOUD</name>
<dbReference type="InterPro" id="IPR046627">
    <property type="entry name" value="DUF6739"/>
</dbReference>
<dbReference type="VEuPathDB" id="FungiDB:PYU1_G013395"/>
<dbReference type="EMBL" id="GL376609">
    <property type="status" value="NOT_ANNOTATED_CDS"/>
    <property type="molecule type" value="Genomic_DNA"/>
</dbReference>
<reference evidence="2" key="3">
    <citation type="submission" date="2015-02" db="UniProtKB">
        <authorList>
            <consortium name="EnsemblProtists"/>
        </authorList>
    </citation>
    <scope>IDENTIFICATION</scope>
    <source>
        <strain evidence="2">DAOM BR144</strain>
    </source>
</reference>
<keyword evidence="3" id="KW-1185">Reference proteome</keyword>
<reference evidence="3" key="1">
    <citation type="journal article" date="2010" name="Genome Biol.">
        <title>Genome sequence of the necrotrophic plant pathogen Pythium ultimum reveals original pathogenicity mechanisms and effector repertoire.</title>
        <authorList>
            <person name="Levesque C.A."/>
            <person name="Brouwer H."/>
            <person name="Cano L."/>
            <person name="Hamilton J.P."/>
            <person name="Holt C."/>
            <person name="Huitema E."/>
            <person name="Raffaele S."/>
            <person name="Robideau G.P."/>
            <person name="Thines M."/>
            <person name="Win J."/>
            <person name="Zerillo M.M."/>
            <person name="Beakes G.W."/>
            <person name="Boore J.L."/>
            <person name="Busam D."/>
            <person name="Dumas B."/>
            <person name="Ferriera S."/>
            <person name="Fuerstenberg S.I."/>
            <person name="Gachon C.M."/>
            <person name="Gaulin E."/>
            <person name="Govers F."/>
            <person name="Grenville-Briggs L."/>
            <person name="Horner N."/>
            <person name="Hostetler J."/>
            <person name="Jiang R.H."/>
            <person name="Johnson J."/>
            <person name="Krajaejun T."/>
            <person name="Lin H."/>
            <person name="Meijer H.J."/>
            <person name="Moore B."/>
            <person name="Morris P."/>
            <person name="Phuntmart V."/>
            <person name="Puiu D."/>
            <person name="Shetty J."/>
            <person name="Stajich J.E."/>
            <person name="Tripathy S."/>
            <person name="Wawra S."/>
            <person name="van West P."/>
            <person name="Whitty B.R."/>
            <person name="Coutinho P.M."/>
            <person name="Henrissat B."/>
            <person name="Martin F."/>
            <person name="Thomas P.D."/>
            <person name="Tyler B.M."/>
            <person name="De Vries R.P."/>
            <person name="Kamoun S."/>
            <person name="Yandell M."/>
            <person name="Tisserat N."/>
            <person name="Buell C.R."/>
        </authorList>
    </citation>
    <scope>NUCLEOTIDE SEQUENCE</scope>
    <source>
        <strain evidence="3">DAOM:BR144</strain>
    </source>
</reference>
<dbReference type="HOGENOM" id="CLU_031931_0_0_1"/>
<feature type="region of interest" description="Disordered" evidence="1">
    <location>
        <begin position="13"/>
        <end position="43"/>
    </location>
</feature>
<organism evidence="2 3">
    <name type="scientific">Globisporangium ultimum (strain ATCC 200006 / CBS 805.95 / DAOM BR144)</name>
    <name type="common">Pythium ultimum</name>
    <dbReference type="NCBI Taxonomy" id="431595"/>
    <lineage>
        <taxon>Eukaryota</taxon>
        <taxon>Sar</taxon>
        <taxon>Stramenopiles</taxon>
        <taxon>Oomycota</taxon>
        <taxon>Peronosporomycetes</taxon>
        <taxon>Pythiales</taxon>
        <taxon>Pythiaceae</taxon>
        <taxon>Globisporangium</taxon>
    </lineage>
</organism>
<dbReference type="Pfam" id="PF20524">
    <property type="entry name" value="DUF6739"/>
    <property type="match status" value="2"/>
</dbReference>
<dbReference type="eggNOG" id="ENOG502RWW7">
    <property type="taxonomic scope" value="Eukaryota"/>
</dbReference>
<evidence type="ECO:0000256" key="1">
    <source>
        <dbReference type="SAM" id="MobiDB-lite"/>
    </source>
</evidence>
<proteinExistence type="predicted"/>
<accession>K3X875</accession>